<name>A0A8T2JBJ3_9PIPI</name>
<reference evidence="2" key="1">
    <citation type="thesis" date="2020" institute="ProQuest LLC" country="789 East Eisenhower Parkway, Ann Arbor, MI, USA">
        <title>Comparative Genomics and Chromosome Evolution.</title>
        <authorList>
            <person name="Mudd A.B."/>
        </authorList>
    </citation>
    <scope>NUCLEOTIDE SEQUENCE</scope>
    <source>
        <strain evidence="2">Female2</strain>
        <tissue evidence="2">Blood</tissue>
    </source>
</reference>
<evidence type="ECO:0000256" key="1">
    <source>
        <dbReference type="SAM" id="MobiDB-lite"/>
    </source>
</evidence>
<dbReference type="Proteomes" id="UP000812440">
    <property type="component" value="Chromosome 3"/>
</dbReference>
<protein>
    <submittedName>
        <fullName evidence="2">Uncharacterized protein</fullName>
    </submittedName>
</protein>
<dbReference type="EMBL" id="JAACNH010000006">
    <property type="protein sequence ID" value="KAG8440868.1"/>
    <property type="molecule type" value="Genomic_DNA"/>
</dbReference>
<dbReference type="AlphaFoldDB" id="A0A8T2JBJ3"/>
<sequence>MGLLAPQGLGIGLSYLFWIRLKAICSMYDETDFRFLKEFSFNDLDLTGAGWCLCLPREEGYLPVDQDTDDDKLDLDHDNDRETSNSVS</sequence>
<dbReference type="OrthoDB" id="10051815at2759"/>
<evidence type="ECO:0000313" key="3">
    <source>
        <dbReference type="Proteomes" id="UP000812440"/>
    </source>
</evidence>
<organism evidence="2 3">
    <name type="scientific">Hymenochirus boettgeri</name>
    <name type="common">Congo dwarf clawed frog</name>
    <dbReference type="NCBI Taxonomy" id="247094"/>
    <lineage>
        <taxon>Eukaryota</taxon>
        <taxon>Metazoa</taxon>
        <taxon>Chordata</taxon>
        <taxon>Craniata</taxon>
        <taxon>Vertebrata</taxon>
        <taxon>Euteleostomi</taxon>
        <taxon>Amphibia</taxon>
        <taxon>Batrachia</taxon>
        <taxon>Anura</taxon>
        <taxon>Pipoidea</taxon>
        <taxon>Pipidae</taxon>
        <taxon>Pipinae</taxon>
        <taxon>Hymenochirus</taxon>
    </lineage>
</organism>
<gene>
    <name evidence="2" type="ORF">GDO86_006560</name>
</gene>
<comment type="caution">
    <text evidence="2">The sequence shown here is derived from an EMBL/GenBank/DDBJ whole genome shotgun (WGS) entry which is preliminary data.</text>
</comment>
<proteinExistence type="predicted"/>
<accession>A0A8T2JBJ3</accession>
<evidence type="ECO:0000313" key="2">
    <source>
        <dbReference type="EMBL" id="KAG8440868.1"/>
    </source>
</evidence>
<feature type="compositionally biased region" description="Basic and acidic residues" evidence="1">
    <location>
        <begin position="74"/>
        <end position="88"/>
    </location>
</feature>
<keyword evidence="3" id="KW-1185">Reference proteome</keyword>
<feature type="region of interest" description="Disordered" evidence="1">
    <location>
        <begin position="65"/>
        <end position="88"/>
    </location>
</feature>